<sequence>MILRYLTNLKLAKELYGAAKPKLQGDQSMKDTFEEVFNLPSNAVPLAGAVEALSALFFVLSFGSKKLSRLGSLLAISVLGVAAFKHFEAGHGKAGAKHALDLSGLAALSLLDTVDCKKK</sequence>
<dbReference type="EMBL" id="QXRZ01000002">
    <property type="protein sequence ID" value="RIL44031.1"/>
    <property type="molecule type" value="Genomic_DNA"/>
</dbReference>
<comment type="caution">
    <text evidence="1">The sequence shown here is derived from an EMBL/GenBank/DDBJ whole genome shotgun (WGS) entry which is preliminary data.</text>
</comment>
<dbReference type="AlphaFoldDB" id="A0A2T4T1D1"/>
<dbReference type="Proteomes" id="UP000283576">
    <property type="component" value="Unassembled WGS sequence"/>
</dbReference>
<evidence type="ECO:0000313" key="1">
    <source>
        <dbReference type="EMBL" id="RIL44031.1"/>
    </source>
</evidence>
<evidence type="ECO:0008006" key="3">
    <source>
        <dbReference type="Google" id="ProtNLM"/>
    </source>
</evidence>
<organism evidence="1 2">
    <name type="scientific">Staphylococcus gallinarum</name>
    <dbReference type="NCBI Taxonomy" id="1293"/>
    <lineage>
        <taxon>Bacteria</taxon>
        <taxon>Bacillati</taxon>
        <taxon>Bacillota</taxon>
        <taxon>Bacilli</taxon>
        <taxon>Bacillales</taxon>
        <taxon>Staphylococcaceae</taxon>
        <taxon>Staphylococcus</taxon>
    </lineage>
</organism>
<name>A0A2T4T1D1_STAGA</name>
<evidence type="ECO:0000313" key="2">
    <source>
        <dbReference type="Proteomes" id="UP000283576"/>
    </source>
</evidence>
<dbReference type="RefSeq" id="WP_107527236.1">
    <property type="nucleotide sequence ID" value="NZ_JAIBNU010000003.1"/>
</dbReference>
<reference evidence="1 2" key="1">
    <citation type="journal article" date="2016" name="Front. Microbiol.">
        <title>Comprehensive Phylogenetic Analysis of Bovine Non-aureus Staphylococci Species Based on Whole-Genome Sequencing.</title>
        <authorList>
            <person name="Naushad S."/>
            <person name="Barkema H.W."/>
            <person name="Luby C."/>
            <person name="Condas L.A."/>
            <person name="Nobrega D.B."/>
            <person name="Carson D.A."/>
            <person name="De Buck J."/>
        </authorList>
    </citation>
    <scope>NUCLEOTIDE SEQUENCE [LARGE SCALE GENOMIC DNA]</scope>
    <source>
        <strain evidence="1 2">SNUC 1388</strain>
    </source>
</reference>
<gene>
    <name evidence="1" type="ORF">BUZ01_05205</name>
</gene>
<protein>
    <recommendedName>
        <fullName evidence="3">DoxX family protein</fullName>
    </recommendedName>
</protein>
<proteinExistence type="predicted"/>
<accession>A0A2T4T1D1</accession>